<dbReference type="InterPro" id="IPR012551">
    <property type="entry name" value="DUF1707_SHOCT-like"/>
</dbReference>
<sequence>MGELEPDPAQMRISDADRHRVAEILREAAGEGRLDLDELEERLGATYAARTYADLVPITLDLPVAGAATLPAQVSRAQASPVVPGPESESHVAILGGFDRKGVWIVPERLSVFAMMGGADLDLREAKFAAQEVVITVNCFMGGAQITVGPHVNVVMEGTGIMGGYSGPGDKVPAELDAGSPTVRVRGVAVWGGVAVERKALKRR</sequence>
<organism evidence="2 3">
    <name type="scientific">Nocardioides agri</name>
    <dbReference type="NCBI Taxonomy" id="2682843"/>
    <lineage>
        <taxon>Bacteria</taxon>
        <taxon>Bacillati</taxon>
        <taxon>Actinomycetota</taxon>
        <taxon>Actinomycetes</taxon>
        <taxon>Propionibacteriales</taxon>
        <taxon>Nocardioidaceae</taxon>
        <taxon>Nocardioides</taxon>
    </lineage>
</organism>
<evidence type="ECO:0000313" key="2">
    <source>
        <dbReference type="EMBL" id="MVQ48956.1"/>
    </source>
</evidence>
<name>A0A6L6XQV1_9ACTN</name>
<proteinExistence type="predicted"/>
<feature type="domain" description="DUF1707" evidence="1">
    <location>
        <begin position="11"/>
        <end position="63"/>
    </location>
</feature>
<dbReference type="AlphaFoldDB" id="A0A6L6XQV1"/>
<comment type="caution">
    <text evidence="2">The sequence shown here is derived from an EMBL/GenBank/DDBJ whole genome shotgun (WGS) entry which is preliminary data.</text>
</comment>
<accession>A0A6L6XQV1</accession>
<reference evidence="2 3" key="1">
    <citation type="submission" date="2019-12" db="EMBL/GenBank/DDBJ databases">
        <authorList>
            <person name="Huq M.A."/>
        </authorList>
    </citation>
    <scope>NUCLEOTIDE SEQUENCE [LARGE SCALE GENOMIC DNA]</scope>
    <source>
        <strain evidence="2 3">MAH-18</strain>
    </source>
</reference>
<dbReference type="PANTHER" id="PTHR40763:SF4">
    <property type="entry name" value="DUF1707 DOMAIN-CONTAINING PROTEIN"/>
    <property type="match status" value="1"/>
</dbReference>
<dbReference type="PANTHER" id="PTHR40763">
    <property type="entry name" value="MEMBRANE PROTEIN-RELATED"/>
    <property type="match status" value="1"/>
</dbReference>
<dbReference type="Proteomes" id="UP000473525">
    <property type="component" value="Unassembled WGS sequence"/>
</dbReference>
<evidence type="ECO:0000313" key="3">
    <source>
        <dbReference type="Proteomes" id="UP000473525"/>
    </source>
</evidence>
<keyword evidence="3" id="KW-1185">Reference proteome</keyword>
<evidence type="ECO:0000259" key="1">
    <source>
        <dbReference type="Pfam" id="PF08044"/>
    </source>
</evidence>
<protein>
    <submittedName>
        <fullName evidence="2">DUF1707 domain-containing protein</fullName>
    </submittedName>
</protein>
<dbReference type="Pfam" id="PF08044">
    <property type="entry name" value="DUF1707"/>
    <property type="match status" value="1"/>
</dbReference>
<dbReference type="EMBL" id="WSEK01000004">
    <property type="protein sequence ID" value="MVQ48956.1"/>
    <property type="molecule type" value="Genomic_DNA"/>
</dbReference>
<gene>
    <name evidence="2" type="ORF">GON03_07155</name>
</gene>